<evidence type="ECO:0000313" key="2">
    <source>
        <dbReference type="Proteomes" id="UP000041254"/>
    </source>
</evidence>
<dbReference type="EMBL" id="CDMY01000705">
    <property type="protein sequence ID" value="CEM30731.1"/>
    <property type="molecule type" value="Genomic_DNA"/>
</dbReference>
<reference evidence="1 2" key="1">
    <citation type="submission" date="2014-11" db="EMBL/GenBank/DDBJ databases">
        <authorList>
            <person name="Zhu J."/>
            <person name="Qi W."/>
            <person name="Song R."/>
        </authorList>
    </citation>
    <scope>NUCLEOTIDE SEQUENCE [LARGE SCALE GENOMIC DNA]</scope>
</reference>
<proteinExistence type="predicted"/>
<sequence length="259" mass="30625">MMTPSEEAKYTDKVLSEIVPAPSDLLEEWLLLLHEPIRRQLKQLRRFTTLLREGKKWRLEQFLQWFSESVGVFMDRALALEKVLFDTWMSCTPLTTLYKQPYRDRYNDVLERLTKLMDAAKRFRQRPFEESLTETCEALDLLIPYTEKHIDEMEKLSIDPVGGAKCLYSLSDQEFLMKEYLHKWMKLEDARILLPAVLDTAGYWMTAHGVNVLRSRMTSYTLFMNDCFWAPAYRKKNGRYYDLLADVPKEAKSCWGLCC</sequence>
<name>A0A0G4GL26_VITBC</name>
<keyword evidence="2" id="KW-1185">Reference proteome</keyword>
<dbReference type="PhylomeDB" id="A0A0G4GL26"/>
<gene>
    <name evidence="1" type="ORF">Vbra_10059</name>
</gene>
<dbReference type="AlphaFoldDB" id="A0A0G4GL26"/>
<dbReference type="VEuPathDB" id="CryptoDB:Vbra_10059"/>
<protein>
    <submittedName>
        <fullName evidence="1">Uncharacterized protein</fullName>
    </submittedName>
</protein>
<accession>A0A0G4GL26</accession>
<dbReference type="Proteomes" id="UP000041254">
    <property type="component" value="Unassembled WGS sequence"/>
</dbReference>
<dbReference type="InParanoid" id="A0A0G4GL26"/>
<organism evidence="1 2">
    <name type="scientific">Vitrella brassicaformis (strain CCMP3155)</name>
    <dbReference type="NCBI Taxonomy" id="1169540"/>
    <lineage>
        <taxon>Eukaryota</taxon>
        <taxon>Sar</taxon>
        <taxon>Alveolata</taxon>
        <taxon>Colpodellida</taxon>
        <taxon>Vitrellaceae</taxon>
        <taxon>Vitrella</taxon>
    </lineage>
</organism>
<evidence type="ECO:0000313" key="1">
    <source>
        <dbReference type="EMBL" id="CEM30731.1"/>
    </source>
</evidence>